<dbReference type="OrthoDB" id="111144at2"/>
<keyword evidence="2 4" id="KW-0238">DNA-binding</keyword>
<dbReference type="InterPro" id="IPR013762">
    <property type="entry name" value="Integrase-like_cat_sf"/>
</dbReference>
<dbReference type="InterPro" id="IPR002104">
    <property type="entry name" value="Integrase_catalytic"/>
</dbReference>
<dbReference type="Gene3D" id="1.10.150.130">
    <property type="match status" value="1"/>
</dbReference>
<gene>
    <name evidence="7" type="ORF">BKP35_09080</name>
</gene>
<organism evidence="7 8">
    <name type="scientific">Anaerobacillus arseniciselenatis</name>
    <dbReference type="NCBI Taxonomy" id="85682"/>
    <lineage>
        <taxon>Bacteria</taxon>
        <taxon>Bacillati</taxon>
        <taxon>Bacillota</taxon>
        <taxon>Bacilli</taxon>
        <taxon>Bacillales</taxon>
        <taxon>Bacillaceae</taxon>
        <taxon>Anaerobacillus</taxon>
    </lineage>
</organism>
<dbReference type="PROSITE" id="PS51900">
    <property type="entry name" value="CB"/>
    <property type="match status" value="1"/>
</dbReference>
<comment type="caution">
    <text evidence="7">The sequence shown here is derived from an EMBL/GenBank/DDBJ whole genome shotgun (WGS) entry which is preliminary data.</text>
</comment>
<evidence type="ECO:0000313" key="7">
    <source>
        <dbReference type="EMBL" id="OIJ12726.1"/>
    </source>
</evidence>
<dbReference type="PROSITE" id="PS51898">
    <property type="entry name" value="TYR_RECOMBINASE"/>
    <property type="match status" value="1"/>
</dbReference>
<reference evidence="7 8" key="1">
    <citation type="submission" date="2016-10" db="EMBL/GenBank/DDBJ databases">
        <title>Draft genome sequences of four alkaliphilic bacteria belonging to the Anaerobacillus genus.</title>
        <authorList>
            <person name="Bassil N.M."/>
            <person name="Lloyd J.R."/>
        </authorList>
    </citation>
    <scope>NUCLEOTIDE SEQUENCE [LARGE SCALE GENOMIC DNA]</scope>
    <source>
        <strain evidence="7 8">DSM 15340</strain>
    </source>
</reference>
<feature type="domain" description="Tyr recombinase" evidence="5">
    <location>
        <begin position="127"/>
        <end position="304"/>
    </location>
</feature>
<dbReference type="InterPro" id="IPR044068">
    <property type="entry name" value="CB"/>
</dbReference>
<evidence type="ECO:0000313" key="8">
    <source>
        <dbReference type="Proteomes" id="UP000180098"/>
    </source>
</evidence>
<proteinExistence type="inferred from homology"/>
<dbReference type="Pfam" id="PF00589">
    <property type="entry name" value="Phage_integrase"/>
    <property type="match status" value="1"/>
</dbReference>
<keyword evidence="8" id="KW-1185">Reference proteome</keyword>
<evidence type="ECO:0000256" key="3">
    <source>
        <dbReference type="ARBA" id="ARBA00023172"/>
    </source>
</evidence>
<feature type="domain" description="Core-binding (CB)" evidence="6">
    <location>
        <begin position="1"/>
        <end position="103"/>
    </location>
</feature>
<protein>
    <recommendedName>
        <fullName evidence="9">Tyr recombinase domain-containing protein</fullName>
    </recommendedName>
</protein>
<dbReference type="AlphaFoldDB" id="A0A1S2LK24"/>
<evidence type="ECO:0000256" key="1">
    <source>
        <dbReference type="ARBA" id="ARBA00008857"/>
    </source>
</evidence>
<dbReference type="Gene3D" id="1.10.443.10">
    <property type="entry name" value="Intergrase catalytic core"/>
    <property type="match status" value="1"/>
</dbReference>
<name>A0A1S2LK24_9BACI</name>
<evidence type="ECO:0000256" key="2">
    <source>
        <dbReference type="ARBA" id="ARBA00023125"/>
    </source>
</evidence>
<dbReference type="InterPro" id="IPR050090">
    <property type="entry name" value="Tyrosine_recombinase_XerCD"/>
</dbReference>
<dbReference type="PANTHER" id="PTHR30349:SF41">
    <property type="entry name" value="INTEGRASE_RECOMBINASE PROTEIN MJ0367-RELATED"/>
    <property type="match status" value="1"/>
</dbReference>
<dbReference type="SUPFAM" id="SSF56349">
    <property type="entry name" value="DNA breaking-rejoining enzymes"/>
    <property type="match status" value="1"/>
</dbReference>
<dbReference type="Proteomes" id="UP000180098">
    <property type="component" value="Unassembled WGS sequence"/>
</dbReference>
<dbReference type="InterPro" id="IPR011010">
    <property type="entry name" value="DNA_brk_join_enz"/>
</dbReference>
<evidence type="ECO:0000259" key="6">
    <source>
        <dbReference type="PROSITE" id="PS51900"/>
    </source>
</evidence>
<dbReference type="PANTHER" id="PTHR30349">
    <property type="entry name" value="PHAGE INTEGRASE-RELATED"/>
    <property type="match status" value="1"/>
</dbReference>
<dbReference type="InterPro" id="IPR010998">
    <property type="entry name" value="Integrase_recombinase_N"/>
</dbReference>
<sequence>MCNLNLKIEEFKRISKLADSTKINYLRGLKSFCNFLSQKLNCKVEEINLREIHVIRLNSGDIYTPINSTLLDEFLYEKASAGVSYHKLNSLSSALKSFFKFLYRNDNFPDVTSSMRFDLKKYKDRRKPIRILSKHETLRLFHSIVTHSDNIFNEAVLFSLLFSTGMRISELLGVKVNELDLESDMLLLKKTKTKKARVVALRNGFGDVLKHYIKINMLSDCDYLFNKNGKKLSNGDVRSILNIYIQKANLPHVTIHSIRHSFATYMIDAGASIFIVQQLLGHEFISSTEHYINPNYTRNKNITIHEHQYVYKKVEGIINSVCKNE</sequence>
<evidence type="ECO:0000259" key="5">
    <source>
        <dbReference type="PROSITE" id="PS51898"/>
    </source>
</evidence>
<dbReference type="GO" id="GO:0003677">
    <property type="term" value="F:DNA binding"/>
    <property type="evidence" value="ECO:0007669"/>
    <property type="project" value="UniProtKB-UniRule"/>
</dbReference>
<comment type="similarity">
    <text evidence="1">Belongs to the 'phage' integrase family.</text>
</comment>
<dbReference type="EMBL" id="MLQQ01000018">
    <property type="protein sequence ID" value="OIJ12726.1"/>
    <property type="molecule type" value="Genomic_DNA"/>
</dbReference>
<evidence type="ECO:0008006" key="9">
    <source>
        <dbReference type="Google" id="ProtNLM"/>
    </source>
</evidence>
<dbReference type="GO" id="GO:0006310">
    <property type="term" value="P:DNA recombination"/>
    <property type="evidence" value="ECO:0007669"/>
    <property type="project" value="UniProtKB-KW"/>
</dbReference>
<keyword evidence="3" id="KW-0233">DNA recombination</keyword>
<accession>A0A1S2LK24</accession>
<dbReference type="GO" id="GO:0015074">
    <property type="term" value="P:DNA integration"/>
    <property type="evidence" value="ECO:0007669"/>
    <property type="project" value="InterPro"/>
</dbReference>
<evidence type="ECO:0000256" key="4">
    <source>
        <dbReference type="PROSITE-ProRule" id="PRU01248"/>
    </source>
</evidence>